<keyword evidence="12" id="KW-1185">Reference proteome</keyword>
<keyword evidence="9" id="KW-0233">DNA recombination</keyword>
<dbReference type="AlphaFoldDB" id="A0A2P4WYZ0"/>
<keyword evidence="8" id="KW-0808">Transferase</keyword>
<evidence type="ECO:0000256" key="6">
    <source>
        <dbReference type="ARBA" id="ARBA00022908"/>
    </source>
</evidence>
<evidence type="ECO:0000256" key="7">
    <source>
        <dbReference type="ARBA" id="ARBA00022918"/>
    </source>
</evidence>
<evidence type="ECO:0000256" key="9">
    <source>
        <dbReference type="ARBA" id="ARBA00023172"/>
    </source>
</evidence>
<keyword evidence="2" id="KW-0479">Metal-binding</keyword>
<dbReference type="InterPro" id="IPR057670">
    <property type="entry name" value="SH3_retrovirus"/>
</dbReference>
<protein>
    <recommendedName>
        <fullName evidence="10">Retroviral polymerase SH3-like domain-containing protein</fullName>
    </recommendedName>
</protein>
<accession>A0A2P4WYZ0</accession>
<keyword evidence="5" id="KW-0460">Magnesium</keyword>
<evidence type="ECO:0000313" key="11">
    <source>
        <dbReference type="EMBL" id="POM58512.1"/>
    </source>
</evidence>
<dbReference type="GO" id="GO:0003676">
    <property type="term" value="F:nucleic acid binding"/>
    <property type="evidence" value="ECO:0007669"/>
    <property type="project" value="InterPro"/>
</dbReference>
<name>A0A2P4WYZ0_9STRA</name>
<dbReference type="InterPro" id="IPR036397">
    <property type="entry name" value="RNaseH_sf"/>
</dbReference>
<feature type="domain" description="Retroviral polymerase SH3-like" evidence="10">
    <location>
        <begin position="70"/>
        <end position="121"/>
    </location>
</feature>
<dbReference type="GO" id="GO:0046872">
    <property type="term" value="F:metal ion binding"/>
    <property type="evidence" value="ECO:0007669"/>
    <property type="project" value="UniProtKB-KW"/>
</dbReference>
<evidence type="ECO:0000256" key="1">
    <source>
        <dbReference type="ARBA" id="ARBA00022722"/>
    </source>
</evidence>
<dbReference type="Pfam" id="PF25597">
    <property type="entry name" value="SH3_retrovirus"/>
    <property type="match status" value="1"/>
</dbReference>
<dbReference type="GO" id="GO:0003887">
    <property type="term" value="F:DNA-directed DNA polymerase activity"/>
    <property type="evidence" value="ECO:0007669"/>
    <property type="project" value="UniProtKB-KW"/>
</dbReference>
<dbReference type="GO" id="GO:0006310">
    <property type="term" value="P:DNA recombination"/>
    <property type="evidence" value="ECO:0007669"/>
    <property type="project" value="UniProtKB-KW"/>
</dbReference>
<dbReference type="Proteomes" id="UP000237271">
    <property type="component" value="Unassembled WGS sequence"/>
</dbReference>
<organism evidence="11 12">
    <name type="scientific">Phytophthora palmivora</name>
    <dbReference type="NCBI Taxonomy" id="4796"/>
    <lineage>
        <taxon>Eukaryota</taxon>
        <taxon>Sar</taxon>
        <taxon>Stramenopiles</taxon>
        <taxon>Oomycota</taxon>
        <taxon>Peronosporomycetes</taxon>
        <taxon>Peronosporales</taxon>
        <taxon>Peronosporaceae</taxon>
        <taxon>Phytophthora</taxon>
    </lineage>
</organism>
<evidence type="ECO:0000256" key="4">
    <source>
        <dbReference type="ARBA" id="ARBA00022801"/>
    </source>
</evidence>
<evidence type="ECO:0000256" key="8">
    <source>
        <dbReference type="ARBA" id="ARBA00022932"/>
    </source>
</evidence>
<dbReference type="InterPro" id="IPR012337">
    <property type="entry name" value="RNaseH-like_sf"/>
</dbReference>
<comment type="caution">
    <text evidence="11">The sequence shown here is derived from an EMBL/GenBank/DDBJ whole genome shotgun (WGS) entry which is preliminary data.</text>
</comment>
<dbReference type="GO" id="GO:0015074">
    <property type="term" value="P:DNA integration"/>
    <property type="evidence" value="ECO:0007669"/>
    <property type="project" value="UniProtKB-KW"/>
</dbReference>
<dbReference type="PANTHER" id="PTHR42648">
    <property type="entry name" value="TRANSPOSASE, PUTATIVE-RELATED"/>
    <property type="match status" value="1"/>
</dbReference>
<evidence type="ECO:0000256" key="3">
    <source>
        <dbReference type="ARBA" id="ARBA00022759"/>
    </source>
</evidence>
<keyword evidence="6" id="KW-0229">DNA integration</keyword>
<evidence type="ECO:0000313" key="12">
    <source>
        <dbReference type="Proteomes" id="UP000237271"/>
    </source>
</evidence>
<keyword evidence="8" id="KW-0548">Nucleotidyltransferase</keyword>
<reference evidence="11 12" key="1">
    <citation type="journal article" date="2017" name="Genome Biol. Evol.">
        <title>Phytophthora megakarya and P. palmivora, closely related causal agents of cacao black pod rot, underwent increases in genome sizes and gene numbers by different mechanisms.</title>
        <authorList>
            <person name="Ali S.S."/>
            <person name="Shao J."/>
            <person name="Lary D.J."/>
            <person name="Kronmiller B."/>
            <person name="Shen D."/>
            <person name="Strem M.D."/>
            <person name="Amoako-Attah I."/>
            <person name="Akrofi A.Y."/>
            <person name="Begoude B.A."/>
            <person name="Ten Hoopen G.M."/>
            <person name="Coulibaly K."/>
            <person name="Kebe B.I."/>
            <person name="Melnick R.L."/>
            <person name="Guiltinan M.J."/>
            <person name="Tyler B.M."/>
            <person name="Meinhardt L.W."/>
            <person name="Bailey B.A."/>
        </authorList>
    </citation>
    <scope>NUCLEOTIDE SEQUENCE [LARGE SCALE GENOMIC DNA]</scope>
    <source>
        <strain evidence="12">sbr112.9</strain>
    </source>
</reference>
<evidence type="ECO:0000256" key="5">
    <source>
        <dbReference type="ARBA" id="ARBA00022842"/>
    </source>
</evidence>
<keyword evidence="4" id="KW-0378">Hydrolase</keyword>
<gene>
    <name evidence="11" type="ORF">PHPALM_36826</name>
</gene>
<evidence type="ECO:0000256" key="2">
    <source>
        <dbReference type="ARBA" id="ARBA00022723"/>
    </source>
</evidence>
<dbReference type="GO" id="GO:0003964">
    <property type="term" value="F:RNA-directed DNA polymerase activity"/>
    <property type="evidence" value="ECO:0007669"/>
    <property type="project" value="UniProtKB-KW"/>
</dbReference>
<dbReference type="EMBL" id="NCKW01020219">
    <property type="protein sequence ID" value="POM58512.1"/>
    <property type="molecule type" value="Genomic_DNA"/>
</dbReference>
<keyword evidence="8" id="KW-0239">DNA-directed DNA polymerase</keyword>
<dbReference type="Gene3D" id="3.30.420.10">
    <property type="entry name" value="Ribonuclease H-like superfamily/Ribonuclease H"/>
    <property type="match status" value="1"/>
</dbReference>
<keyword evidence="7" id="KW-0695">RNA-directed DNA polymerase</keyword>
<evidence type="ECO:0000259" key="10">
    <source>
        <dbReference type="Pfam" id="PF25597"/>
    </source>
</evidence>
<dbReference type="PANTHER" id="PTHR42648:SF11">
    <property type="entry name" value="TRANSPOSON TY4-P GAG-POL POLYPROTEIN"/>
    <property type="match status" value="1"/>
</dbReference>
<dbReference type="OrthoDB" id="413361at2759"/>
<dbReference type="GO" id="GO:0004519">
    <property type="term" value="F:endonuclease activity"/>
    <property type="evidence" value="ECO:0007669"/>
    <property type="project" value="UniProtKB-KW"/>
</dbReference>
<dbReference type="GO" id="GO:0016787">
    <property type="term" value="F:hydrolase activity"/>
    <property type="evidence" value="ECO:0007669"/>
    <property type="project" value="UniProtKB-KW"/>
</dbReference>
<proteinExistence type="predicted"/>
<keyword evidence="1" id="KW-0540">Nuclease</keyword>
<keyword evidence="3" id="KW-0255">Endonuclease</keyword>
<dbReference type="InterPro" id="IPR039537">
    <property type="entry name" value="Retrotran_Ty1/copia-like"/>
</dbReference>
<sequence>MDCSSSVKHTPEQNVVAERMIRTITERMRCMLVHFELPEELWAEAAVTATYCVNIVPNTTRCMETSDFGCAVLSFIDKVERKKMNAKAREAVFVGYSREKRGYRLLDSKTNKSFYSHTVIF</sequence>
<dbReference type="SUPFAM" id="SSF53098">
    <property type="entry name" value="Ribonuclease H-like"/>
    <property type="match status" value="1"/>
</dbReference>